<dbReference type="GO" id="GO:0008422">
    <property type="term" value="F:beta-glucosidase activity"/>
    <property type="evidence" value="ECO:0007669"/>
    <property type="project" value="UniProtKB-EC"/>
</dbReference>
<dbReference type="SUPFAM" id="SSF51445">
    <property type="entry name" value="(Trans)glycosidases"/>
    <property type="match status" value="1"/>
</dbReference>
<dbReference type="Proteomes" id="UP001464555">
    <property type="component" value="Unassembled WGS sequence"/>
</dbReference>
<accession>A0ABU9HX43</accession>
<dbReference type="PRINTS" id="PR00131">
    <property type="entry name" value="GLHYDRLASE1"/>
</dbReference>
<evidence type="ECO:0000256" key="8">
    <source>
        <dbReference type="ARBA" id="ARBA00023326"/>
    </source>
</evidence>
<evidence type="ECO:0000256" key="4">
    <source>
        <dbReference type="ARBA" id="ARBA00022801"/>
    </source>
</evidence>
<name>A0ABU9HX43_9FLAO</name>
<dbReference type="EC" id="3.2.1.21" evidence="3 10"/>
<keyword evidence="7 10" id="KW-0326">Glycosidase</keyword>
<comment type="catalytic activity">
    <reaction evidence="1 10">
        <text>Hydrolysis of terminal, non-reducing beta-D-glucosyl residues with release of beta-D-glucose.</text>
        <dbReference type="EC" id="3.2.1.21"/>
    </reaction>
</comment>
<evidence type="ECO:0000256" key="9">
    <source>
        <dbReference type="PROSITE-ProRule" id="PRU10055"/>
    </source>
</evidence>
<keyword evidence="4 10" id="KW-0378">Hydrolase</keyword>
<feature type="active site" description="Nucleophile" evidence="9">
    <location>
        <position position="369"/>
    </location>
</feature>
<dbReference type="PROSITE" id="PS00653">
    <property type="entry name" value="GLYCOSYL_HYDROL_F1_2"/>
    <property type="match status" value="1"/>
</dbReference>
<dbReference type="NCBIfam" id="TIGR03356">
    <property type="entry name" value="BGL"/>
    <property type="match status" value="1"/>
</dbReference>
<comment type="caution">
    <text evidence="11">The sequence shown here is derived from an EMBL/GenBank/DDBJ whole genome shotgun (WGS) entry which is preliminary data.</text>
</comment>
<dbReference type="InterPro" id="IPR017736">
    <property type="entry name" value="Glyco_hydro_1_beta-glucosidase"/>
</dbReference>
<organism evidence="11 12">
    <name type="scientific">Flavobacterium arundinis</name>
    <dbReference type="NCBI Taxonomy" id="3139143"/>
    <lineage>
        <taxon>Bacteria</taxon>
        <taxon>Pseudomonadati</taxon>
        <taxon>Bacteroidota</taxon>
        <taxon>Flavobacteriia</taxon>
        <taxon>Flavobacteriales</taxon>
        <taxon>Flavobacteriaceae</taxon>
        <taxon>Flavobacterium</taxon>
    </lineage>
</organism>
<keyword evidence="5" id="KW-0136">Cellulose degradation</keyword>
<dbReference type="Gene3D" id="3.20.20.80">
    <property type="entry name" value="Glycosidases"/>
    <property type="match status" value="1"/>
</dbReference>
<evidence type="ECO:0000313" key="12">
    <source>
        <dbReference type="Proteomes" id="UP001464555"/>
    </source>
</evidence>
<evidence type="ECO:0000256" key="10">
    <source>
        <dbReference type="RuleBase" id="RU361175"/>
    </source>
</evidence>
<comment type="similarity">
    <text evidence="2 10">Belongs to the glycosyl hydrolase 1 family.</text>
</comment>
<evidence type="ECO:0000256" key="5">
    <source>
        <dbReference type="ARBA" id="ARBA00023001"/>
    </source>
</evidence>
<proteinExistence type="inferred from homology"/>
<reference evidence="11 12" key="1">
    <citation type="submission" date="2024-04" db="EMBL/GenBank/DDBJ databases">
        <title>Flavobacterium sp. DGU11 16S ribosomal RNA gene Genome sequencing and assembly.</title>
        <authorList>
            <person name="Park S."/>
        </authorList>
    </citation>
    <scope>NUCLEOTIDE SEQUENCE [LARGE SCALE GENOMIC DNA]</scope>
    <source>
        <strain evidence="11 12">DGU11</strain>
    </source>
</reference>
<evidence type="ECO:0000256" key="1">
    <source>
        <dbReference type="ARBA" id="ARBA00000448"/>
    </source>
</evidence>
<dbReference type="InterPro" id="IPR001360">
    <property type="entry name" value="Glyco_hydro_1"/>
</dbReference>
<protein>
    <recommendedName>
        <fullName evidence="3 10">Beta-glucosidase</fullName>
        <ecNumber evidence="3 10">3.2.1.21</ecNumber>
    </recommendedName>
</protein>
<dbReference type="InterPro" id="IPR033132">
    <property type="entry name" value="GH_1_N_CS"/>
</dbReference>
<evidence type="ECO:0000313" key="11">
    <source>
        <dbReference type="EMBL" id="MEL1244744.1"/>
    </source>
</evidence>
<sequence>MKVAEIQMELKDTDLLSRDQFGESFKWGVSTAAYQIEGGHDADEKGLSVWDVFTAKNGSIANGHNANMACDFYNRYPQDIALVKELNIPNLRFSLSWPRILPDGTGKINQKGIDFYNSVIDSCLENGIEPWLTLYHWDLPHELELKGGWTNRDIISWFAEYTEVCAKNFGDRVKHWMVMNEPMVFTGAGYFLGLHAPGKKGLPNFLPAAHHAILSMAEGGRVLRSLLPNAEIGTTFSCSYIEPYTASPKDFAAAKRADALLNRLFIEPVLGLGYPREDLPVLKKLHKYIKPGDEELMKFDFDFIGVQNYTREIVKHSIFVPYLNAVLVKAQNRKVPLTAMGWEVFPPSIYHMLKKYGAYEGIKKIYITENGAAFPDQPVNGEVKDDDRIKYIHDHLKQVLNAKNEGVNVQGYFVWTLLDNFEWAEGYHPRFGLVHVDFDTQQRLIKASGHWYRSFLQG</sequence>
<dbReference type="PANTHER" id="PTHR10353">
    <property type="entry name" value="GLYCOSYL HYDROLASE"/>
    <property type="match status" value="1"/>
</dbReference>
<dbReference type="InterPro" id="IPR018120">
    <property type="entry name" value="Glyco_hydro_1_AS"/>
</dbReference>
<dbReference type="InterPro" id="IPR017853">
    <property type="entry name" value="GH"/>
</dbReference>
<keyword evidence="6" id="KW-0119">Carbohydrate metabolism</keyword>
<evidence type="ECO:0000256" key="7">
    <source>
        <dbReference type="ARBA" id="ARBA00023295"/>
    </source>
</evidence>
<keyword evidence="8" id="KW-0624">Polysaccharide degradation</keyword>
<evidence type="ECO:0000256" key="2">
    <source>
        <dbReference type="ARBA" id="ARBA00010838"/>
    </source>
</evidence>
<dbReference type="EMBL" id="JBBYHR010000005">
    <property type="protein sequence ID" value="MEL1244744.1"/>
    <property type="molecule type" value="Genomic_DNA"/>
</dbReference>
<dbReference type="Pfam" id="PF00232">
    <property type="entry name" value="Glyco_hydro_1"/>
    <property type="match status" value="1"/>
</dbReference>
<evidence type="ECO:0000256" key="3">
    <source>
        <dbReference type="ARBA" id="ARBA00012744"/>
    </source>
</evidence>
<evidence type="ECO:0000256" key="6">
    <source>
        <dbReference type="ARBA" id="ARBA00023277"/>
    </source>
</evidence>
<dbReference type="PANTHER" id="PTHR10353:SF36">
    <property type="entry name" value="LP05116P"/>
    <property type="match status" value="1"/>
</dbReference>
<dbReference type="PROSITE" id="PS00572">
    <property type="entry name" value="GLYCOSYL_HYDROL_F1_1"/>
    <property type="match status" value="1"/>
</dbReference>
<keyword evidence="12" id="KW-1185">Reference proteome</keyword>
<gene>
    <name evidence="11" type="ORF">AAEO56_10770</name>
</gene>